<accession>A0ABM1ZI86</accession>
<dbReference type="EC" id="2.7.7.49" evidence="1"/>
<dbReference type="Pfam" id="PF00665">
    <property type="entry name" value="rve"/>
    <property type="match status" value="1"/>
</dbReference>
<dbReference type="InterPro" id="IPR001584">
    <property type="entry name" value="Integrase_cat-core"/>
</dbReference>
<dbReference type="Gene3D" id="1.10.340.70">
    <property type="match status" value="1"/>
</dbReference>
<organism evidence="3 4">
    <name type="scientific">Aedes albopictus</name>
    <name type="common">Asian tiger mosquito</name>
    <name type="synonym">Stegomyia albopicta</name>
    <dbReference type="NCBI Taxonomy" id="7160"/>
    <lineage>
        <taxon>Eukaryota</taxon>
        <taxon>Metazoa</taxon>
        <taxon>Ecdysozoa</taxon>
        <taxon>Arthropoda</taxon>
        <taxon>Hexapoda</taxon>
        <taxon>Insecta</taxon>
        <taxon>Pterygota</taxon>
        <taxon>Neoptera</taxon>
        <taxon>Endopterygota</taxon>
        <taxon>Diptera</taxon>
        <taxon>Nematocera</taxon>
        <taxon>Culicoidea</taxon>
        <taxon>Culicidae</taxon>
        <taxon>Culicinae</taxon>
        <taxon>Aedini</taxon>
        <taxon>Aedes</taxon>
        <taxon>Stegomyia</taxon>
    </lineage>
</organism>
<evidence type="ECO:0000259" key="2">
    <source>
        <dbReference type="PROSITE" id="PS50994"/>
    </source>
</evidence>
<dbReference type="InterPro" id="IPR050951">
    <property type="entry name" value="Retrovirus_Pol_polyprotein"/>
</dbReference>
<evidence type="ECO:0000313" key="3">
    <source>
        <dbReference type="EnsemblMetazoa" id="AALFPA23_018745.P27540"/>
    </source>
</evidence>
<proteinExistence type="predicted"/>
<dbReference type="PANTHER" id="PTHR37984:SF11">
    <property type="entry name" value="INTEGRASE CATALYTIC DOMAIN-CONTAINING PROTEIN"/>
    <property type="match status" value="1"/>
</dbReference>
<feature type="domain" description="Integrase catalytic" evidence="2">
    <location>
        <begin position="125"/>
        <end position="280"/>
    </location>
</feature>
<dbReference type="Gene3D" id="3.30.420.10">
    <property type="entry name" value="Ribonuclease H-like superfamily/Ribonuclease H"/>
    <property type="match status" value="1"/>
</dbReference>
<dbReference type="RefSeq" id="XP_062703470.1">
    <property type="nucleotide sequence ID" value="XM_062847486.1"/>
</dbReference>
<dbReference type="InterPro" id="IPR041588">
    <property type="entry name" value="Integrase_H2C2"/>
</dbReference>
<dbReference type="InterPro" id="IPR012337">
    <property type="entry name" value="RNaseH-like_sf"/>
</dbReference>
<dbReference type="EnsemblMetazoa" id="AALFPA23_018745.R27540">
    <property type="protein sequence ID" value="AALFPA23_018745.P27540"/>
    <property type="gene ID" value="AALFPA23_018745"/>
</dbReference>
<reference evidence="4" key="1">
    <citation type="journal article" date="2015" name="Proc. Natl. Acad. Sci. U.S.A.">
        <title>Genome sequence of the Asian Tiger mosquito, Aedes albopictus, reveals insights into its biology, genetics, and evolution.</title>
        <authorList>
            <person name="Chen X.G."/>
            <person name="Jiang X."/>
            <person name="Gu J."/>
            <person name="Xu M."/>
            <person name="Wu Y."/>
            <person name="Deng Y."/>
            <person name="Zhang C."/>
            <person name="Bonizzoni M."/>
            <person name="Dermauw W."/>
            <person name="Vontas J."/>
            <person name="Armbruster P."/>
            <person name="Huang X."/>
            <person name="Yang Y."/>
            <person name="Zhang H."/>
            <person name="He W."/>
            <person name="Peng H."/>
            <person name="Liu Y."/>
            <person name="Wu K."/>
            <person name="Chen J."/>
            <person name="Lirakis M."/>
            <person name="Topalis P."/>
            <person name="Van Leeuwen T."/>
            <person name="Hall A.B."/>
            <person name="Jiang X."/>
            <person name="Thorpe C."/>
            <person name="Mueller R.L."/>
            <person name="Sun C."/>
            <person name="Waterhouse R.M."/>
            <person name="Yan G."/>
            <person name="Tu Z.J."/>
            <person name="Fang X."/>
            <person name="James A.A."/>
        </authorList>
    </citation>
    <scope>NUCLEOTIDE SEQUENCE [LARGE SCALE GENOMIC DNA]</scope>
    <source>
        <strain evidence="4">Foshan</strain>
    </source>
</reference>
<dbReference type="Proteomes" id="UP000069940">
    <property type="component" value="Unassembled WGS sequence"/>
</dbReference>
<dbReference type="Pfam" id="PF17921">
    <property type="entry name" value="Integrase_H2C2"/>
    <property type="match status" value="1"/>
</dbReference>
<keyword evidence="4" id="KW-1185">Reference proteome</keyword>
<evidence type="ECO:0000256" key="1">
    <source>
        <dbReference type="ARBA" id="ARBA00012493"/>
    </source>
</evidence>
<protein>
    <recommendedName>
        <fullName evidence="1">RNA-directed DNA polymerase</fullName>
        <ecNumber evidence="1">2.7.7.49</ecNumber>
    </recommendedName>
</protein>
<dbReference type="PANTHER" id="PTHR37984">
    <property type="entry name" value="PROTEIN CBG26694"/>
    <property type="match status" value="1"/>
</dbReference>
<dbReference type="GeneID" id="134285931"/>
<name>A0ABM1ZI86_AEDAL</name>
<dbReference type="PROSITE" id="PS50994">
    <property type="entry name" value="INTEGRASE"/>
    <property type="match status" value="1"/>
</dbReference>
<reference evidence="3" key="2">
    <citation type="submission" date="2025-05" db="UniProtKB">
        <authorList>
            <consortium name="EnsemblMetazoa"/>
        </authorList>
    </citation>
    <scope>IDENTIFICATION</scope>
    <source>
        <strain evidence="3">Foshan</strain>
    </source>
</reference>
<sequence>MTITWDQIEEVSENDSELISVREAMMSNKWPIDLRAYEAQKRDMHCLGSLVFKDNRVVLPYSLRNKALDSAHGGHVGEVAMKRVMREFFWWPRMSGEVARFVKNCETCAQLSRRNPPIPLRSRELPDGPWQMLQVDFLTVPSFGSGEFLVVTDTYSRYLYVVEMRTTDANSTNSALNDVFRMWGHPCVIQSDNGPPFQSAKFISYWEDRGVKVRKSVPLSPQSNGAVERQNPGIIKALSASKLDGSNWRQALQQYVHRHNTLIPHSRLQVTPFELMVGWKYRGNFPGLWENSDAKELDRAEIKERDAETKLASKQYADHVRGAKESDIVTGDTVLLAQQKRGKTDPNFSSERYEVIARDGAKVVVMSAAGIQYTRNVQDVRLAPGPAEIDVSNSTNLAAAGAADPELDSALQEHPNTRTLRQRGSLKRPARFDDDFVYRVFY</sequence>
<evidence type="ECO:0000313" key="4">
    <source>
        <dbReference type="Proteomes" id="UP000069940"/>
    </source>
</evidence>
<dbReference type="InterPro" id="IPR036397">
    <property type="entry name" value="RNaseH_sf"/>
</dbReference>
<dbReference type="SUPFAM" id="SSF53098">
    <property type="entry name" value="Ribonuclease H-like"/>
    <property type="match status" value="1"/>
</dbReference>